<reference evidence="1 2" key="1">
    <citation type="submission" date="2015-09" db="EMBL/GenBank/DDBJ databases">
        <authorList>
            <consortium name="Pathogen Informatics"/>
        </authorList>
    </citation>
    <scope>NUCLEOTIDE SEQUENCE [LARGE SCALE GENOMIC DNA]</scope>
    <source>
        <strain evidence="1 2">2789STDY5608850</strain>
    </source>
</reference>
<name>A0A174NN04_9FIRM</name>
<sequence length="258" mass="29773">MMDNFVCRAEKARREYNGCGYAQEELLPGADAVNAKFYRCSLRAGCSVTPELDQEKITILIFNGKTGYITTPYDLYNVTEPSFFIPDFDRVPYTVHAVEDSEFIRAVFSMNQWDREFYEKWNLHLPFFSKYSDGVQYDQDCKGPNTRSYSILQPFQLGHVSIGVVKAIGEGTDEKGHGLLHQWNYCLGNSDFDLTVEEETEPQKPGDWSFIYAGKDHKLLAKPGKEVFYVWVEYFTDEDLQKYYLCQIHNGSLTEAQD</sequence>
<gene>
    <name evidence="1" type="ORF">ERS852407_06040</name>
</gene>
<dbReference type="EMBL" id="CYZE01000036">
    <property type="protein sequence ID" value="CUP47339.1"/>
    <property type="molecule type" value="Genomic_DNA"/>
</dbReference>
<dbReference type="Proteomes" id="UP000095651">
    <property type="component" value="Unassembled WGS sequence"/>
</dbReference>
<organism evidence="1 2">
    <name type="scientific">Hungatella hathewayi</name>
    <dbReference type="NCBI Taxonomy" id="154046"/>
    <lineage>
        <taxon>Bacteria</taxon>
        <taxon>Bacillati</taxon>
        <taxon>Bacillota</taxon>
        <taxon>Clostridia</taxon>
        <taxon>Lachnospirales</taxon>
        <taxon>Lachnospiraceae</taxon>
        <taxon>Hungatella</taxon>
    </lineage>
</organism>
<dbReference type="AlphaFoldDB" id="A0A174NN04"/>
<accession>A0A174NN04</accession>
<dbReference type="RefSeq" id="WP_055660862.1">
    <property type="nucleotide sequence ID" value="NZ_CABIXC010000036.1"/>
</dbReference>
<proteinExistence type="predicted"/>
<protein>
    <submittedName>
        <fullName evidence="1">Uncharacterized protein</fullName>
    </submittedName>
</protein>
<evidence type="ECO:0000313" key="2">
    <source>
        <dbReference type="Proteomes" id="UP000095651"/>
    </source>
</evidence>
<evidence type="ECO:0000313" key="1">
    <source>
        <dbReference type="EMBL" id="CUP47339.1"/>
    </source>
</evidence>